<proteinExistence type="predicted"/>
<dbReference type="Pfam" id="PF09955">
    <property type="entry name" value="DUF2189"/>
    <property type="match status" value="1"/>
</dbReference>
<dbReference type="Proteomes" id="UP000598467">
    <property type="component" value="Unassembled WGS sequence"/>
</dbReference>
<feature type="transmembrane region" description="Helical" evidence="1">
    <location>
        <begin position="235"/>
        <end position="253"/>
    </location>
</feature>
<evidence type="ECO:0000313" key="3">
    <source>
        <dbReference type="Proteomes" id="UP000598467"/>
    </source>
</evidence>
<gene>
    <name evidence="2" type="ORF">HK439_00560</name>
</gene>
<dbReference type="EMBL" id="JABFCZ010000001">
    <property type="protein sequence ID" value="MBD1544739.1"/>
    <property type="molecule type" value="Genomic_DNA"/>
</dbReference>
<reference evidence="2" key="1">
    <citation type="submission" date="2020-05" db="EMBL/GenBank/DDBJ databases">
        <title>Identification of trans-AT polyketide cluster in two marine bacteria, producers of a novel glutaramide-containing polyketide sesbanimide D and analogs.</title>
        <authorList>
            <person name="Kacar D."/>
            <person name="Rodriguez P."/>
            <person name="Canedo L."/>
            <person name="Gonzalez E."/>
            <person name="Galan B."/>
            <person name="De La Calle F."/>
            <person name="Garcia J.L."/>
        </authorList>
    </citation>
    <scope>NUCLEOTIDE SEQUENCE</scope>
    <source>
        <strain evidence="2">PHM038</strain>
    </source>
</reference>
<feature type="transmembrane region" description="Helical" evidence="1">
    <location>
        <begin position="171"/>
        <end position="194"/>
    </location>
</feature>
<feature type="transmembrane region" description="Helical" evidence="1">
    <location>
        <begin position="125"/>
        <end position="151"/>
    </location>
</feature>
<dbReference type="InterPro" id="IPR018692">
    <property type="entry name" value="DUF2189"/>
</dbReference>
<accession>A0A926NT61</accession>
<evidence type="ECO:0000256" key="1">
    <source>
        <dbReference type="SAM" id="Phobius"/>
    </source>
</evidence>
<feature type="transmembrane region" description="Helical" evidence="1">
    <location>
        <begin position="74"/>
        <end position="94"/>
    </location>
</feature>
<comment type="caution">
    <text evidence="2">The sequence shown here is derived from an EMBL/GenBank/DDBJ whole genome shotgun (WGS) entry which is preliminary data.</text>
</comment>
<keyword evidence="1" id="KW-0472">Membrane</keyword>
<organism evidence="2 3">
    <name type="scientific">Roseibium aggregatum</name>
    <dbReference type="NCBI Taxonomy" id="187304"/>
    <lineage>
        <taxon>Bacteria</taxon>
        <taxon>Pseudomonadati</taxon>
        <taxon>Pseudomonadota</taxon>
        <taxon>Alphaproteobacteria</taxon>
        <taxon>Hyphomicrobiales</taxon>
        <taxon>Stappiaceae</taxon>
        <taxon>Roseibium</taxon>
    </lineage>
</organism>
<keyword evidence="1" id="KW-0812">Transmembrane</keyword>
<keyword evidence="1" id="KW-1133">Transmembrane helix</keyword>
<evidence type="ECO:0000313" key="2">
    <source>
        <dbReference type="EMBL" id="MBD1544739.1"/>
    </source>
</evidence>
<protein>
    <submittedName>
        <fullName evidence="2">DUF2189 domain-containing protein</fullName>
    </submittedName>
</protein>
<feature type="transmembrane region" description="Helical" evidence="1">
    <location>
        <begin position="47"/>
        <end position="68"/>
    </location>
</feature>
<name>A0A926NT61_9HYPH</name>
<dbReference type="AlphaFoldDB" id="A0A926NT61"/>
<sequence length="272" mass="29627">MTENTQNTAVPARPVLRKDPVVRRITGNDVIDALAAGLRDFKAAPQYGLAIGIFFAVGGMLVILTASALQMSYLSYPLAAGFALIGPFTAVGLYEVSRRLAANEPLGWSSFFGVMWQQKGREISWMAFVVLFILIMWMYQVRLLLALFMGLRSFASFNEFVTEVISTPEGLLFLAVGHAVGAILSLILFSLTVISFPLLLEDDRDFITAMITSVRSVVTSPVPMIGWALVVTVTLIISIAPAFAGLVITLPVLGHTTWHLYKKCVAPPEDVS</sequence>
<dbReference type="RefSeq" id="WP_190289414.1">
    <property type="nucleotide sequence ID" value="NZ_JABFCZ010000001.1"/>
</dbReference>